<sequence length="176" mass="20001">ETAQVVIKILLEHIIPRYGLVNNIHSDRGSHFVAQVLHGVVKALGIRWRLHTPWHPQSSGRVERMNKTLKNVLTKLVTETGMNWLKCLPLALLRIQVRPRSDIGASPYEMMFELPFLLTPYSTADYLEGEAATQEYIKTIGKTLANLKRRGYLPQTSPLDADVHQKKPGDWVLIKS</sequence>
<feature type="non-terminal residue" evidence="2">
    <location>
        <position position="176"/>
    </location>
</feature>
<gene>
    <name evidence="2" type="primary">Ty3bi</name>
    <name evidence="2" type="ORF">SYLATR_R14990</name>
</gene>
<dbReference type="EMBL" id="VZSL01000040">
    <property type="protein sequence ID" value="NWY40924.1"/>
    <property type="molecule type" value="Genomic_DNA"/>
</dbReference>
<dbReference type="AlphaFoldDB" id="A0A7K7E6Z8"/>
<accession>A0A7K7E6Z8</accession>
<dbReference type="InterPro" id="IPR050951">
    <property type="entry name" value="Retrovirus_Pol_polyprotein"/>
</dbReference>
<dbReference type="SUPFAM" id="SSF53098">
    <property type="entry name" value="Ribonuclease H-like"/>
    <property type="match status" value="1"/>
</dbReference>
<dbReference type="PANTHER" id="PTHR37984:SF12">
    <property type="entry name" value="RIBONUCLEASE H"/>
    <property type="match status" value="1"/>
</dbReference>
<dbReference type="GO" id="GO:0003676">
    <property type="term" value="F:nucleic acid binding"/>
    <property type="evidence" value="ECO:0007669"/>
    <property type="project" value="InterPro"/>
</dbReference>
<evidence type="ECO:0000259" key="1">
    <source>
        <dbReference type="PROSITE" id="PS50994"/>
    </source>
</evidence>
<keyword evidence="3" id="KW-1185">Reference proteome</keyword>
<dbReference type="Gene3D" id="3.30.420.10">
    <property type="entry name" value="Ribonuclease H-like superfamily/Ribonuclease H"/>
    <property type="match status" value="1"/>
</dbReference>
<dbReference type="GO" id="GO:0015074">
    <property type="term" value="P:DNA integration"/>
    <property type="evidence" value="ECO:0007669"/>
    <property type="project" value="InterPro"/>
</dbReference>
<evidence type="ECO:0000313" key="3">
    <source>
        <dbReference type="Proteomes" id="UP000573818"/>
    </source>
</evidence>
<proteinExistence type="predicted"/>
<feature type="domain" description="Integrase catalytic" evidence="1">
    <location>
        <begin position="1"/>
        <end position="115"/>
    </location>
</feature>
<name>A0A7K7E6Z8_9SYLV</name>
<protein>
    <submittedName>
        <fullName evidence="2">YI31B protein</fullName>
    </submittedName>
</protein>
<feature type="non-terminal residue" evidence="2">
    <location>
        <position position="1"/>
    </location>
</feature>
<evidence type="ECO:0000313" key="2">
    <source>
        <dbReference type="EMBL" id="NWY40924.1"/>
    </source>
</evidence>
<dbReference type="Proteomes" id="UP000573818">
    <property type="component" value="Unassembled WGS sequence"/>
</dbReference>
<dbReference type="InterPro" id="IPR036397">
    <property type="entry name" value="RNaseH_sf"/>
</dbReference>
<organism evidence="2 3">
    <name type="scientific">Sylvia atricapilla</name>
    <name type="common">blackcap</name>
    <dbReference type="NCBI Taxonomy" id="48155"/>
    <lineage>
        <taxon>Eukaryota</taxon>
        <taxon>Metazoa</taxon>
        <taxon>Chordata</taxon>
        <taxon>Craniata</taxon>
        <taxon>Vertebrata</taxon>
        <taxon>Euteleostomi</taxon>
        <taxon>Archelosauria</taxon>
        <taxon>Archosauria</taxon>
        <taxon>Dinosauria</taxon>
        <taxon>Saurischia</taxon>
        <taxon>Theropoda</taxon>
        <taxon>Coelurosauria</taxon>
        <taxon>Aves</taxon>
        <taxon>Neognathae</taxon>
        <taxon>Neoaves</taxon>
        <taxon>Telluraves</taxon>
        <taxon>Australaves</taxon>
        <taxon>Passeriformes</taxon>
        <taxon>Sylvioidea</taxon>
        <taxon>Sylviidae</taxon>
        <taxon>Sylviinae</taxon>
        <taxon>Sylvia</taxon>
    </lineage>
</organism>
<dbReference type="PANTHER" id="PTHR37984">
    <property type="entry name" value="PROTEIN CBG26694"/>
    <property type="match status" value="1"/>
</dbReference>
<reference evidence="2 3" key="1">
    <citation type="submission" date="2019-09" db="EMBL/GenBank/DDBJ databases">
        <title>Bird 10,000 Genomes (B10K) Project - Family phase.</title>
        <authorList>
            <person name="Zhang G."/>
        </authorList>
    </citation>
    <scope>NUCLEOTIDE SEQUENCE [LARGE SCALE GENOMIC DNA]</scope>
    <source>
        <strain evidence="2">OUT-0013</strain>
        <tissue evidence="2">Blood</tissue>
    </source>
</reference>
<dbReference type="InterPro" id="IPR001584">
    <property type="entry name" value="Integrase_cat-core"/>
</dbReference>
<comment type="caution">
    <text evidence="2">The sequence shown here is derived from an EMBL/GenBank/DDBJ whole genome shotgun (WGS) entry which is preliminary data.</text>
</comment>
<dbReference type="PROSITE" id="PS50994">
    <property type="entry name" value="INTEGRASE"/>
    <property type="match status" value="1"/>
</dbReference>
<dbReference type="InterPro" id="IPR012337">
    <property type="entry name" value="RNaseH-like_sf"/>
</dbReference>